<organism evidence="5 6">
    <name type="scientific">Exophiala sideris</name>
    <dbReference type="NCBI Taxonomy" id="1016849"/>
    <lineage>
        <taxon>Eukaryota</taxon>
        <taxon>Fungi</taxon>
        <taxon>Dikarya</taxon>
        <taxon>Ascomycota</taxon>
        <taxon>Pezizomycotina</taxon>
        <taxon>Eurotiomycetes</taxon>
        <taxon>Chaetothyriomycetidae</taxon>
        <taxon>Chaetothyriales</taxon>
        <taxon>Herpotrichiellaceae</taxon>
        <taxon>Exophiala</taxon>
    </lineage>
</organism>
<dbReference type="Proteomes" id="UP000053599">
    <property type="component" value="Unassembled WGS sequence"/>
</dbReference>
<evidence type="ECO:0000256" key="3">
    <source>
        <dbReference type="ARBA" id="ARBA00022833"/>
    </source>
</evidence>
<dbReference type="Gene3D" id="3.30.60.90">
    <property type="match status" value="1"/>
</dbReference>
<proteinExistence type="predicted"/>
<accession>A0A0D1W700</accession>
<evidence type="ECO:0000256" key="2">
    <source>
        <dbReference type="ARBA" id="ARBA00022771"/>
    </source>
</evidence>
<protein>
    <recommendedName>
        <fullName evidence="4">Heterokaryon incompatibility domain-containing protein</fullName>
    </recommendedName>
</protein>
<dbReference type="InterPro" id="IPR043145">
    <property type="entry name" value="Znf_ZZ_sf"/>
</dbReference>
<keyword evidence="3" id="KW-0862">Zinc</keyword>
<reference evidence="5 6" key="1">
    <citation type="submission" date="2015-01" db="EMBL/GenBank/DDBJ databases">
        <title>The Genome Sequence of Exophiala sideris CBS121828.</title>
        <authorList>
            <consortium name="The Broad Institute Genomics Platform"/>
            <person name="Cuomo C."/>
            <person name="de Hoog S."/>
            <person name="Gorbushina A."/>
            <person name="Stielow B."/>
            <person name="Teixiera M."/>
            <person name="Abouelleil A."/>
            <person name="Chapman S.B."/>
            <person name="Priest M."/>
            <person name="Young S.K."/>
            <person name="Wortman J."/>
            <person name="Nusbaum C."/>
            <person name="Birren B."/>
        </authorList>
    </citation>
    <scope>NUCLEOTIDE SEQUENCE [LARGE SCALE GENOMIC DNA]</scope>
    <source>
        <strain evidence="5 6">CBS 121828</strain>
    </source>
</reference>
<dbReference type="AlphaFoldDB" id="A0A0D1W700"/>
<dbReference type="Pfam" id="PF06985">
    <property type="entry name" value="HET"/>
    <property type="match status" value="1"/>
</dbReference>
<evidence type="ECO:0000313" key="5">
    <source>
        <dbReference type="EMBL" id="KIV84445.1"/>
    </source>
</evidence>
<evidence type="ECO:0000313" key="6">
    <source>
        <dbReference type="Proteomes" id="UP000053599"/>
    </source>
</evidence>
<dbReference type="PANTHER" id="PTHR24148">
    <property type="entry name" value="ANKYRIN REPEAT DOMAIN-CONTAINING PROTEIN 39 HOMOLOG-RELATED"/>
    <property type="match status" value="1"/>
</dbReference>
<dbReference type="InterPro" id="IPR052895">
    <property type="entry name" value="HetReg/Transcr_Mod"/>
</dbReference>
<dbReference type="HOGENOM" id="CLU_004184_7_2_1"/>
<feature type="domain" description="Heterokaryon incompatibility" evidence="4">
    <location>
        <begin position="126"/>
        <end position="284"/>
    </location>
</feature>
<name>A0A0D1W700_9EURO</name>
<sequence length="795" mass="90768">MSRTCDTCDRKIDPGEYYHHCLTCNGGDFDLCQSCIDGGRSCHDAAHTLERRLTVGHNCPGCAYKRGQDQDSVHADVNALDQYNFPDLPYGPQDAFRLLYLEKTPDHQPLRYILHDRLYEQERWRFVAVSYVCGDTTDLVPSICNGKLHHIYRNLDHALRRVRKHFANFPRPYAIWADGICINQRNVAEKTAQIAKMWQVFRDCARVVVCLGPSGDRADQALELFQALGKEADGLIDRVMASPECRPSLGHAQNPYVMVRAEQARAVYQFFGNAWFSRTWVVQEVNLRTDVRLPPVVFWGDYEISWGTLVHVFCMLATRPFHIRSSDNEGYGAGTMILAGTPVLQIYFLRQSDGLSTKSLDLHKLLALTWSLKAWDARDKIYGILALLNERYEVRGAEMPQAATRSEGKRELIVSYDEPYEKLYERIARIIIDETNSTSLLAWAGTSRRRSKALPSWVPDWSHYPDFQPLDATVEPTCTESDNLNEDGLLQVECFFLDPITMYAAYYMGELCEGQQRQESGLTIIQDPSEYMNGLWHRFNHFFPRYPTGERPLEAFARTLVMDSLDQNTSTSHLRWSYLLAGAVSRVQSQKPRCLCPKEYYPHRRSGFDDEVASHHFDENISSSAHGAGSPDLHPKTITLPAWFRPPQSDIGAAENTEEDLKPTYEDVEKIDHNTYRQSVQNHGQYRRFFISNRRYMGMGPAGLRRGDLVVLFKGCNLPFVLRVDKGAARNKCGCHPRVFKLIGEAYVHGLSANEPLDKWQEFTNGKNSRSKLPECAEPKSTIESDGPWVKVYLS</sequence>
<dbReference type="EMBL" id="KN846951">
    <property type="protein sequence ID" value="KIV84445.1"/>
    <property type="molecule type" value="Genomic_DNA"/>
</dbReference>
<dbReference type="SUPFAM" id="SSF57850">
    <property type="entry name" value="RING/U-box"/>
    <property type="match status" value="1"/>
</dbReference>
<evidence type="ECO:0000256" key="1">
    <source>
        <dbReference type="ARBA" id="ARBA00022723"/>
    </source>
</evidence>
<keyword evidence="1" id="KW-0479">Metal-binding</keyword>
<evidence type="ECO:0000259" key="4">
    <source>
        <dbReference type="Pfam" id="PF06985"/>
    </source>
</evidence>
<dbReference type="OrthoDB" id="2157530at2759"/>
<keyword evidence="2" id="KW-0863">Zinc-finger</keyword>
<dbReference type="GO" id="GO:0008270">
    <property type="term" value="F:zinc ion binding"/>
    <property type="evidence" value="ECO:0007669"/>
    <property type="project" value="UniProtKB-KW"/>
</dbReference>
<dbReference type="STRING" id="1016849.A0A0D1W700"/>
<dbReference type="InterPro" id="IPR010730">
    <property type="entry name" value="HET"/>
</dbReference>
<gene>
    <name evidence="5" type="ORF">PV11_00222</name>
</gene>
<dbReference type="Pfam" id="PF26639">
    <property type="entry name" value="Het-6_barrel"/>
    <property type="match status" value="1"/>
</dbReference>
<dbReference type="PANTHER" id="PTHR24148:SF64">
    <property type="entry name" value="HETEROKARYON INCOMPATIBILITY DOMAIN-CONTAINING PROTEIN"/>
    <property type="match status" value="1"/>
</dbReference>